<organism evidence="2 3">
    <name type="scientific">Endozoicomonas elysicola</name>
    <dbReference type="NCBI Taxonomy" id="305900"/>
    <lineage>
        <taxon>Bacteria</taxon>
        <taxon>Pseudomonadati</taxon>
        <taxon>Pseudomonadota</taxon>
        <taxon>Gammaproteobacteria</taxon>
        <taxon>Oceanospirillales</taxon>
        <taxon>Endozoicomonadaceae</taxon>
        <taxon>Endozoicomonas</taxon>
    </lineage>
</organism>
<dbReference type="InterPro" id="IPR027417">
    <property type="entry name" value="P-loop_NTPase"/>
</dbReference>
<accession>A0A081K9D0</accession>
<dbReference type="eggNOG" id="COG0125">
    <property type="taxonomic scope" value="Bacteria"/>
</dbReference>
<name>A0A081K9D0_9GAMM</name>
<comment type="caution">
    <text evidence="2">The sequence shown here is derived from an EMBL/GenBank/DDBJ whole genome shotgun (WGS) entry which is preliminary data.</text>
</comment>
<protein>
    <recommendedName>
        <fullName evidence="1">Thymidylate kinase-like domain-containing protein</fullName>
    </recommendedName>
</protein>
<dbReference type="InterPro" id="IPR039430">
    <property type="entry name" value="Thymidylate_kin-like_dom"/>
</dbReference>
<dbReference type="Pfam" id="PF02223">
    <property type="entry name" value="Thymidylate_kin"/>
    <property type="match status" value="1"/>
</dbReference>
<evidence type="ECO:0000313" key="3">
    <source>
        <dbReference type="Proteomes" id="UP000027997"/>
    </source>
</evidence>
<dbReference type="Proteomes" id="UP000027997">
    <property type="component" value="Unassembled WGS sequence"/>
</dbReference>
<reference evidence="2 3" key="1">
    <citation type="submission" date="2014-06" db="EMBL/GenBank/DDBJ databases">
        <title>Whole Genome Sequences of Three Symbiotic Endozoicomonas Bacteria.</title>
        <authorList>
            <person name="Neave M.J."/>
            <person name="Apprill A."/>
            <person name="Voolstra C.R."/>
        </authorList>
    </citation>
    <scope>NUCLEOTIDE SEQUENCE [LARGE SCALE GENOMIC DNA]</scope>
    <source>
        <strain evidence="2 3">DSM 22380</strain>
    </source>
</reference>
<dbReference type="Gene3D" id="3.40.50.300">
    <property type="entry name" value="P-loop containing nucleotide triphosphate hydrolases"/>
    <property type="match status" value="1"/>
</dbReference>
<feature type="domain" description="Thymidylate kinase-like" evidence="1">
    <location>
        <begin position="229"/>
        <end position="403"/>
    </location>
</feature>
<gene>
    <name evidence="2" type="ORF">GV64_08375</name>
</gene>
<proteinExistence type="predicted"/>
<dbReference type="AlphaFoldDB" id="A0A081K9D0"/>
<dbReference type="SUPFAM" id="SSF52540">
    <property type="entry name" value="P-loop containing nucleoside triphosphate hydrolases"/>
    <property type="match status" value="1"/>
</dbReference>
<dbReference type="STRING" id="305900.GV64_08375"/>
<keyword evidence="3" id="KW-1185">Reference proteome</keyword>
<evidence type="ECO:0000313" key="2">
    <source>
        <dbReference type="EMBL" id="KEI70756.1"/>
    </source>
</evidence>
<dbReference type="RefSeq" id="WP_020580631.1">
    <property type="nucleotide sequence ID" value="NZ_JOJP01000001.1"/>
</dbReference>
<evidence type="ECO:0000259" key="1">
    <source>
        <dbReference type="Pfam" id="PF02223"/>
    </source>
</evidence>
<dbReference type="EMBL" id="JOJP01000001">
    <property type="protein sequence ID" value="KEI70756.1"/>
    <property type="molecule type" value="Genomic_DNA"/>
</dbReference>
<sequence>MYKEVFSFFEENNIEYAVLNGYEELENIYDTAKDVDILIERVSFGNLRNIIHDMCKENNFSIVQILHHDVWAMDVFLYSHSQNQMLHLDFYAEVSSNGKYIYSTSELLKNTKNYRGFKILSPAHELITYFDKCIRKNNFSKEVLEKFGSLLFENSKASAELQRIFGEDASLLESIFANKDTDLLVDNIDVLKDKINQRKITARFYLLGEIKRIISRILKPTGITIAFYGCDGVGKSTVIEKIIRSQMPFRQTQYFHFKPLHARNTTEGNSSTPHLMGKYSYTKSVVKLFYFVLQYNLGWLKNISPLRVKSYMIIFDRYYFDIFVDQIRYRYGASDILLRLAGWLIPKPNISFVLVAPPEVIYARKQEVELANLSTQVYGYKKLAKNNDYYLVEANSSLDKVVKTVRTHILDQMKERHLN</sequence>